<organism evidence="1 2">
    <name type="scientific">Pannus brasiliensis CCIBt3594</name>
    <dbReference type="NCBI Taxonomy" id="1427578"/>
    <lineage>
        <taxon>Bacteria</taxon>
        <taxon>Bacillati</taxon>
        <taxon>Cyanobacteriota</taxon>
        <taxon>Cyanophyceae</taxon>
        <taxon>Oscillatoriophycideae</taxon>
        <taxon>Chroococcales</taxon>
        <taxon>Microcystaceae</taxon>
        <taxon>Pannus</taxon>
    </lineage>
</organism>
<evidence type="ECO:0000313" key="1">
    <source>
        <dbReference type="EMBL" id="MEG3440032.1"/>
    </source>
</evidence>
<dbReference type="InterPro" id="IPR032568">
    <property type="entry name" value="DUF4926"/>
</dbReference>
<protein>
    <submittedName>
        <fullName evidence="1">DUF4926 domain-containing protein</fullName>
    </submittedName>
</protein>
<dbReference type="AlphaFoldDB" id="A0AAW9QZP0"/>
<dbReference type="RefSeq" id="WP_332867502.1">
    <property type="nucleotide sequence ID" value="NZ_JBAFSM010000070.1"/>
</dbReference>
<accession>A0AAW9QZP0</accession>
<dbReference type="Proteomes" id="UP001328733">
    <property type="component" value="Unassembled WGS sequence"/>
</dbReference>
<evidence type="ECO:0000313" key="2">
    <source>
        <dbReference type="Proteomes" id="UP001328733"/>
    </source>
</evidence>
<reference evidence="1 2" key="1">
    <citation type="submission" date="2024-01" db="EMBL/GenBank/DDBJ databases">
        <title>Genomic insights into the taxonomy and metabolism of the cyanobacterium Pannus brasiliensis CCIBt3594.</title>
        <authorList>
            <person name="Machado M."/>
            <person name="Botero N.B."/>
            <person name="Andreote A.P.D."/>
            <person name="Feitosa A.M.T."/>
            <person name="Popin R."/>
            <person name="Sivonen K."/>
            <person name="Fiore M.F."/>
        </authorList>
    </citation>
    <scope>NUCLEOTIDE SEQUENCE [LARGE SCALE GENOMIC DNA]</scope>
    <source>
        <strain evidence="1 2">CCIBt3594</strain>
    </source>
</reference>
<gene>
    <name evidence="1" type="ORF">V0288_23085</name>
</gene>
<dbReference type="Pfam" id="PF16277">
    <property type="entry name" value="DUF4926"/>
    <property type="match status" value="1"/>
</dbReference>
<dbReference type="EMBL" id="JBAFSM010000070">
    <property type="protein sequence ID" value="MEG3440032.1"/>
    <property type="molecule type" value="Genomic_DNA"/>
</dbReference>
<comment type="caution">
    <text evidence="1">The sequence shown here is derived from an EMBL/GenBank/DDBJ whole genome shotgun (WGS) entry which is preliminary data.</text>
</comment>
<proteinExistence type="predicted"/>
<keyword evidence="2" id="KW-1185">Reference proteome</keyword>
<name>A0AAW9QZP0_9CHRO</name>
<sequence>MSYVFWSDVILQHDIPEEGLFAGDVGMVVEKHQLEGLEIGYSIEFSNMLGESIAVVTLPESSLRLPTGSDRRSARPVSGAIV</sequence>